<dbReference type="InterPro" id="IPR050300">
    <property type="entry name" value="GDXG_lipolytic_enzyme"/>
</dbReference>
<feature type="domain" description="Dienelactone hydrolase" evidence="3">
    <location>
        <begin position="119"/>
        <end position="285"/>
    </location>
</feature>
<dbReference type="InterPro" id="IPR002925">
    <property type="entry name" value="Dienelactn_hydro"/>
</dbReference>
<protein>
    <submittedName>
        <fullName evidence="4">Alpha/beta hydrolase</fullName>
    </submittedName>
</protein>
<gene>
    <name evidence="4" type="ORF">ACFPN5_12310</name>
</gene>
<dbReference type="PANTHER" id="PTHR48081">
    <property type="entry name" value="AB HYDROLASE SUPERFAMILY PROTEIN C4A8.06C"/>
    <property type="match status" value="1"/>
</dbReference>
<sequence>MRRLNHPLLRALVTSVAALAIASPLGALAQPAGTSAGTPIAVPTTPAAIRLYPGVAPGSEGATQVEQWTQFADGRRARNITVPVLIPVLPAAGKANGTAVIVAPGGAFRLLSMDNEGHAVADWLAQRGVSAFILKYRVVETPAKEEDFIRERRRGVASGGRLETFPLAVDDGRRAVQLVRENASRWGLNGGRIGMIGFSAGAMTTLEVVSSPNAVNRPDFAALIYGPIEARPVAADAPPLFIGLAADDPLIPHGDFGLVSSWKKAGRPVELHFYERGAHGFGMKKLGFTSDIWPEQFWAWMRMRGLVGQ</sequence>
<evidence type="ECO:0000313" key="5">
    <source>
        <dbReference type="Proteomes" id="UP001596050"/>
    </source>
</evidence>
<feature type="chain" id="PRO_5045417605" evidence="2">
    <location>
        <begin position="30"/>
        <end position="309"/>
    </location>
</feature>
<dbReference type="Gene3D" id="3.40.50.1820">
    <property type="entry name" value="alpha/beta hydrolase"/>
    <property type="match status" value="1"/>
</dbReference>
<evidence type="ECO:0000259" key="3">
    <source>
        <dbReference type="Pfam" id="PF01738"/>
    </source>
</evidence>
<accession>A0ABW0L4J2</accession>
<comment type="caution">
    <text evidence="4">The sequence shown here is derived from an EMBL/GenBank/DDBJ whole genome shotgun (WGS) entry which is preliminary data.</text>
</comment>
<dbReference type="EMBL" id="JBHSMU010000013">
    <property type="protein sequence ID" value="MFC5460589.1"/>
    <property type="molecule type" value="Genomic_DNA"/>
</dbReference>
<dbReference type="Pfam" id="PF01738">
    <property type="entry name" value="DLH"/>
    <property type="match status" value="1"/>
</dbReference>
<dbReference type="GO" id="GO:0016787">
    <property type="term" value="F:hydrolase activity"/>
    <property type="evidence" value="ECO:0007669"/>
    <property type="project" value="UniProtKB-KW"/>
</dbReference>
<keyword evidence="2" id="KW-0732">Signal</keyword>
<proteinExistence type="predicted"/>
<dbReference type="PANTHER" id="PTHR48081:SF6">
    <property type="entry name" value="PEPTIDASE S9 PROLYL OLIGOPEPTIDASE CATALYTIC DOMAIN-CONTAINING PROTEIN"/>
    <property type="match status" value="1"/>
</dbReference>
<dbReference type="Proteomes" id="UP001596050">
    <property type="component" value="Unassembled WGS sequence"/>
</dbReference>
<dbReference type="SUPFAM" id="SSF53474">
    <property type="entry name" value="alpha/beta-Hydrolases"/>
    <property type="match status" value="1"/>
</dbReference>
<reference evidence="5" key="1">
    <citation type="journal article" date="2019" name="Int. J. Syst. Evol. Microbiol.">
        <title>The Global Catalogue of Microorganisms (GCM) 10K type strain sequencing project: providing services to taxonomists for standard genome sequencing and annotation.</title>
        <authorList>
            <consortium name="The Broad Institute Genomics Platform"/>
            <consortium name="The Broad Institute Genome Sequencing Center for Infectious Disease"/>
            <person name="Wu L."/>
            <person name="Ma J."/>
        </authorList>
    </citation>
    <scope>NUCLEOTIDE SEQUENCE [LARGE SCALE GENOMIC DNA]</scope>
    <source>
        <strain evidence="5">KACC 12649</strain>
    </source>
</reference>
<feature type="signal peptide" evidence="2">
    <location>
        <begin position="1"/>
        <end position="29"/>
    </location>
</feature>
<evidence type="ECO:0000256" key="2">
    <source>
        <dbReference type="SAM" id="SignalP"/>
    </source>
</evidence>
<dbReference type="RefSeq" id="WP_379783590.1">
    <property type="nucleotide sequence ID" value="NZ_JBHSMU010000013.1"/>
</dbReference>
<evidence type="ECO:0000313" key="4">
    <source>
        <dbReference type="EMBL" id="MFC5460589.1"/>
    </source>
</evidence>
<name>A0ABW0L4J2_9BURK</name>
<evidence type="ECO:0000256" key="1">
    <source>
        <dbReference type="ARBA" id="ARBA00022801"/>
    </source>
</evidence>
<keyword evidence="5" id="KW-1185">Reference proteome</keyword>
<organism evidence="4 5">
    <name type="scientific">Massilia niabensis</name>
    <dbReference type="NCBI Taxonomy" id="544910"/>
    <lineage>
        <taxon>Bacteria</taxon>
        <taxon>Pseudomonadati</taxon>
        <taxon>Pseudomonadota</taxon>
        <taxon>Betaproteobacteria</taxon>
        <taxon>Burkholderiales</taxon>
        <taxon>Oxalobacteraceae</taxon>
        <taxon>Telluria group</taxon>
        <taxon>Massilia</taxon>
    </lineage>
</organism>
<keyword evidence="1 4" id="KW-0378">Hydrolase</keyword>
<dbReference type="InterPro" id="IPR029058">
    <property type="entry name" value="AB_hydrolase_fold"/>
</dbReference>